<dbReference type="InterPro" id="IPR011989">
    <property type="entry name" value="ARM-like"/>
</dbReference>
<dbReference type="Gene3D" id="1.25.10.10">
    <property type="entry name" value="Leucine-rich Repeat Variant"/>
    <property type="match status" value="1"/>
</dbReference>
<accession>A0A0J7L369</accession>
<dbReference type="STRING" id="67767.A0A0J7L369"/>
<keyword evidence="2" id="KW-1185">Reference proteome</keyword>
<gene>
    <name evidence="1" type="ORF">RF55_2795</name>
</gene>
<dbReference type="OrthoDB" id="21522at2759"/>
<proteinExistence type="predicted"/>
<dbReference type="PANTHER" id="PTHR16356:SF1">
    <property type="entry name" value="TRANSMEMBRANE AND COILED-COIL DOMAIN-CONTAINING PROTEIN 6"/>
    <property type="match status" value="1"/>
</dbReference>
<dbReference type="PANTHER" id="PTHR16356">
    <property type="entry name" value="TRANSMEMBRANE AND COILED-COIL DOMAIN-CONTAINING PROTEIN 6 TMCO6"/>
    <property type="match status" value="1"/>
</dbReference>
<dbReference type="PaxDb" id="67767-A0A0J7L369"/>
<protein>
    <submittedName>
        <fullName evidence="1">Importin subunit alpha-2-like protein</fullName>
    </submittedName>
</protein>
<evidence type="ECO:0000313" key="2">
    <source>
        <dbReference type="Proteomes" id="UP000036403"/>
    </source>
</evidence>
<dbReference type="InterPro" id="IPR016024">
    <property type="entry name" value="ARM-type_fold"/>
</dbReference>
<sequence>MQTVNEEIDEAEKVRSSDSTVEIVRTELREATSTKRRQNRTSAWSKNRKNLGECPGNELFTIEYVNERAKLLRRKRISLVDYRYLPNALIQSEENISAFLRIDQSLSGLIRDLSGNSPTFQLYAANCCCNIALGNAKACTALGKAVIPYLLMELESLNYILLDVCIWTIGNLVAGSNVAFSILHAQHCLKYLILLLSNCDDSILPSVIYALLHYVHVGFHEISKSDMAELVQVIIKRNLLYENPNLIWLLALLSSSTICTTHLHSILSQIVDHLYLLCSGPDELAHVNEITASIRILANTLHNSCEDKTDILLRSSKYSHDDLCLLLNKLLSHQYMHIRRETLWLIGNLYNHRSPSIGKDVRDLIPFLPALNRAFLSISNCA</sequence>
<reference evidence="1 2" key="1">
    <citation type="submission" date="2015-04" db="EMBL/GenBank/DDBJ databases">
        <title>Lasius niger genome sequencing.</title>
        <authorList>
            <person name="Konorov E.A."/>
            <person name="Nikitin M.A."/>
            <person name="Kirill M.V."/>
            <person name="Chang P."/>
        </authorList>
    </citation>
    <scope>NUCLEOTIDE SEQUENCE [LARGE SCALE GENOMIC DNA]</scope>
    <source>
        <tissue evidence="1">Whole</tissue>
    </source>
</reference>
<dbReference type="EMBL" id="LBMM01001117">
    <property type="protein sequence ID" value="KMQ96894.1"/>
    <property type="molecule type" value="Genomic_DNA"/>
</dbReference>
<dbReference type="AlphaFoldDB" id="A0A0J7L369"/>
<name>A0A0J7L369_LASNI</name>
<dbReference type="SUPFAM" id="SSF48371">
    <property type="entry name" value="ARM repeat"/>
    <property type="match status" value="1"/>
</dbReference>
<organism evidence="1 2">
    <name type="scientific">Lasius niger</name>
    <name type="common">Black garden ant</name>
    <dbReference type="NCBI Taxonomy" id="67767"/>
    <lineage>
        <taxon>Eukaryota</taxon>
        <taxon>Metazoa</taxon>
        <taxon>Ecdysozoa</taxon>
        <taxon>Arthropoda</taxon>
        <taxon>Hexapoda</taxon>
        <taxon>Insecta</taxon>
        <taxon>Pterygota</taxon>
        <taxon>Neoptera</taxon>
        <taxon>Endopterygota</taxon>
        <taxon>Hymenoptera</taxon>
        <taxon>Apocrita</taxon>
        <taxon>Aculeata</taxon>
        <taxon>Formicoidea</taxon>
        <taxon>Formicidae</taxon>
        <taxon>Formicinae</taxon>
        <taxon>Lasius</taxon>
        <taxon>Lasius</taxon>
    </lineage>
</organism>
<comment type="caution">
    <text evidence="1">The sequence shown here is derived from an EMBL/GenBank/DDBJ whole genome shotgun (WGS) entry which is preliminary data.</text>
</comment>
<dbReference type="Proteomes" id="UP000036403">
    <property type="component" value="Unassembled WGS sequence"/>
</dbReference>
<evidence type="ECO:0000313" key="1">
    <source>
        <dbReference type="EMBL" id="KMQ96894.1"/>
    </source>
</evidence>